<dbReference type="SMART" id="SM00354">
    <property type="entry name" value="HTH_LACI"/>
    <property type="match status" value="1"/>
</dbReference>
<dbReference type="PROSITE" id="PS50943">
    <property type="entry name" value="HTH_CROC1"/>
    <property type="match status" value="1"/>
</dbReference>
<evidence type="ECO:0000259" key="5">
    <source>
        <dbReference type="PROSITE" id="PS50932"/>
    </source>
</evidence>
<dbReference type="Pfam" id="PF00356">
    <property type="entry name" value="LacI"/>
    <property type="match status" value="1"/>
</dbReference>
<feature type="domain" description="HTH cro/C1-type" evidence="6">
    <location>
        <begin position="2"/>
        <end position="44"/>
    </location>
</feature>
<dbReference type="PRINTS" id="PR00036">
    <property type="entry name" value="HTHLACI"/>
</dbReference>
<keyword evidence="4" id="KW-0804">Transcription</keyword>
<evidence type="ECO:0000256" key="2">
    <source>
        <dbReference type="ARBA" id="ARBA00023015"/>
    </source>
</evidence>
<gene>
    <name evidence="7" type="ORF">ABGF40_01535</name>
</gene>
<proteinExistence type="predicted"/>
<dbReference type="InterPro" id="IPR046335">
    <property type="entry name" value="LacI/GalR-like_sensor"/>
</dbReference>
<dbReference type="CDD" id="cd01392">
    <property type="entry name" value="HTH_LacI"/>
    <property type="match status" value="1"/>
</dbReference>
<name>A0ABW9F4R0_9FIRM</name>
<evidence type="ECO:0000256" key="4">
    <source>
        <dbReference type="ARBA" id="ARBA00023163"/>
    </source>
</evidence>
<dbReference type="CDD" id="cd06291">
    <property type="entry name" value="PBP1_Qymf-like"/>
    <property type="match status" value="1"/>
</dbReference>
<dbReference type="Pfam" id="PF13377">
    <property type="entry name" value="Peripla_BP_3"/>
    <property type="match status" value="1"/>
</dbReference>
<feature type="domain" description="HTH lacI-type" evidence="5">
    <location>
        <begin position="3"/>
        <end position="57"/>
    </location>
</feature>
<evidence type="ECO:0000256" key="3">
    <source>
        <dbReference type="ARBA" id="ARBA00023125"/>
    </source>
</evidence>
<protein>
    <submittedName>
        <fullName evidence="7">LacI family DNA-binding transcriptional regulator</fullName>
    </submittedName>
</protein>
<reference evidence="7 8" key="1">
    <citation type="journal article" date="2024" name="Front. Microbiol.">
        <title>Pangenomic and biochemical analyses of Helcococcus ovis reveal widespread tetracycline resistance and a novel bacterial species, Helcococcus bovis.</title>
        <authorList>
            <person name="Cunha F."/>
            <person name="Zhai Y."/>
            <person name="Casaro S."/>
            <person name="Jones K.L."/>
            <person name="Hernandez M."/>
            <person name="Bisinotto R.S."/>
            <person name="Kariyawasam S."/>
            <person name="Brown M.B."/>
            <person name="Phillips A."/>
            <person name="Jeong K.C."/>
            <person name="Galvao K.N."/>
        </authorList>
    </citation>
    <scope>NUCLEOTIDE SEQUENCE [LARGE SCALE GENOMIC DNA]</scope>
    <source>
        <strain evidence="7 8">KG197</strain>
    </source>
</reference>
<dbReference type="InterPro" id="IPR000843">
    <property type="entry name" value="HTH_LacI"/>
</dbReference>
<dbReference type="InterPro" id="IPR001387">
    <property type="entry name" value="Cro/C1-type_HTH"/>
</dbReference>
<evidence type="ECO:0000259" key="6">
    <source>
        <dbReference type="PROSITE" id="PS50943"/>
    </source>
</evidence>
<dbReference type="Gene3D" id="1.10.260.40">
    <property type="entry name" value="lambda repressor-like DNA-binding domains"/>
    <property type="match status" value="1"/>
</dbReference>
<keyword evidence="1" id="KW-0678">Repressor</keyword>
<evidence type="ECO:0000313" key="7">
    <source>
        <dbReference type="EMBL" id="MFM1524352.1"/>
    </source>
</evidence>
<evidence type="ECO:0000256" key="1">
    <source>
        <dbReference type="ARBA" id="ARBA00022491"/>
    </source>
</evidence>
<keyword evidence="3 7" id="KW-0238">DNA-binding</keyword>
<keyword evidence="8" id="KW-1185">Reference proteome</keyword>
<accession>A0ABW9F4R0</accession>
<comment type="caution">
    <text evidence="7">The sequence shown here is derived from an EMBL/GenBank/DDBJ whole genome shotgun (WGS) entry which is preliminary data.</text>
</comment>
<dbReference type="RefSeq" id="WP_408126212.1">
    <property type="nucleotide sequence ID" value="NZ_JBFNFH010000002.1"/>
</dbReference>
<dbReference type="InterPro" id="IPR028082">
    <property type="entry name" value="Peripla_BP_I"/>
</dbReference>
<dbReference type="SUPFAM" id="SSF53822">
    <property type="entry name" value="Periplasmic binding protein-like I"/>
    <property type="match status" value="1"/>
</dbReference>
<dbReference type="PROSITE" id="PS50932">
    <property type="entry name" value="HTH_LACI_2"/>
    <property type="match status" value="1"/>
</dbReference>
<dbReference type="Proteomes" id="UP001629536">
    <property type="component" value="Unassembled WGS sequence"/>
</dbReference>
<organism evidence="7 8">
    <name type="scientific">Helcococcus bovis</name>
    <dbReference type="NCBI Taxonomy" id="3153252"/>
    <lineage>
        <taxon>Bacteria</taxon>
        <taxon>Bacillati</taxon>
        <taxon>Bacillota</taxon>
        <taxon>Tissierellia</taxon>
        <taxon>Tissierellales</taxon>
        <taxon>Peptoniphilaceae</taxon>
        <taxon>Helcococcus</taxon>
    </lineage>
</organism>
<dbReference type="SUPFAM" id="SSF47413">
    <property type="entry name" value="lambda repressor-like DNA-binding domains"/>
    <property type="match status" value="1"/>
</dbReference>
<keyword evidence="2" id="KW-0805">Transcription regulation</keyword>
<evidence type="ECO:0000313" key="8">
    <source>
        <dbReference type="Proteomes" id="UP001629536"/>
    </source>
</evidence>
<dbReference type="GO" id="GO:0003677">
    <property type="term" value="F:DNA binding"/>
    <property type="evidence" value="ECO:0007669"/>
    <property type="project" value="UniProtKB-KW"/>
</dbReference>
<dbReference type="PANTHER" id="PTHR30146:SF95">
    <property type="entry name" value="RIBOSE OPERON REPRESSOR"/>
    <property type="match status" value="1"/>
</dbReference>
<sequence>MNYSIKDIAKKCGVSTATVSRVINNKGKYSKETEAKVLKVINDLGYKVNSNAQTLRTKISKTIGILVPDINNHFFSDIVQKIEKLLFDLEYSTIICNTDRNQVKENNYLNILESKNVDGLIIISGSSNSFSFEGKQKYIPYICIDREPFEFSNTIFISSNHLKGAEDATRFLINKGVKHPLIVLPKKLSISSESRLEGFKNVLKEYSISFSEETNTLVLSYNNDNSDILQKFFNNNHKVDGIFAVNDNLAIEIIKFLKLFNIRVPDDIQIVGFDNIPASKIISPELTTVSQNTNQISEYAVNKIIDLINGKAKTGTTIIVPTKIIERNSTK</sequence>
<dbReference type="PANTHER" id="PTHR30146">
    <property type="entry name" value="LACI-RELATED TRANSCRIPTIONAL REPRESSOR"/>
    <property type="match status" value="1"/>
</dbReference>
<dbReference type="InterPro" id="IPR010982">
    <property type="entry name" value="Lambda_DNA-bd_dom_sf"/>
</dbReference>
<dbReference type="Gene3D" id="3.40.50.2300">
    <property type="match status" value="2"/>
</dbReference>
<dbReference type="EMBL" id="JBFNFH010000002">
    <property type="protein sequence ID" value="MFM1524352.1"/>
    <property type="molecule type" value="Genomic_DNA"/>
</dbReference>